<gene>
    <name evidence="1" type="ORF">PAC_14444</name>
</gene>
<organism evidence="1 2">
    <name type="scientific">Phialocephala subalpina</name>
    <dbReference type="NCBI Taxonomy" id="576137"/>
    <lineage>
        <taxon>Eukaryota</taxon>
        <taxon>Fungi</taxon>
        <taxon>Dikarya</taxon>
        <taxon>Ascomycota</taxon>
        <taxon>Pezizomycotina</taxon>
        <taxon>Leotiomycetes</taxon>
        <taxon>Helotiales</taxon>
        <taxon>Mollisiaceae</taxon>
        <taxon>Phialocephala</taxon>
        <taxon>Phialocephala fortinii species complex</taxon>
    </lineage>
</organism>
<dbReference type="Proteomes" id="UP000184330">
    <property type="component" value="Unassembled WGS sequence"/>
</dbReference>
<dbReference type="AlphaFoldDB" id="A0A1L7XHW3"/>
<protein>
    <submittedName>
        <fullName evidence="1">Uncharacterized protein</fullName>
    </submittedName>
</protein>
<name>A0A1L7XHW3_9HELO</name>
<evidence type="ECO:0000313" key="1">
    <source>
        <dbReference type="EMBL" id="CZR64546.1"/>
    </source>
</evidence>
<dbReference type="OrthoDB" id="9986861at2759"/>
<accession>A0A1L7XHW3</accession>
<reference evidence="1 2" key="1">
    <citation type="submission" date="2016-03" db="EMBL/GenBank/DDBJ databases">
        <authorList>
            <person name="Ploux O."/>
        </authorList>
    </citation>
    <scope>NUCLEOTIDE SEQUENCE [LARGE SCALE GENOMIC DNA]</scope>
    <source>
        <strain evidence="1 2">UAMH 11012</strain>
    </source>
</reference>
<dbReference type="EMBL" id="FJOG01000027">
    <property type="protein sequence ID" value="CZR64546.1"/>
    <property type="molecule type" value="Genomic_DNA"/>
</dbReference>
<sequence>MAPSVLGIGIPATSDMVPLLARRSLQKSLNVMEADMNASPYDWEMLYFTPDMSFDLCTTKLREKKWDVIMVGMGIRKTDAVVPLFERIVNAVHKELPEAKFAFNNSIEKTREAVDRVLASEENSKT</sequence>
<evidence type="ECO:0000313" key="2">
    <source>
        <dbReference type="Proteomes" id="UP000184330"/>
    </source>
</evidence>
<keyword evidence="2" id="KW-1185">Reference proteome</keyword>
<proteinExistence type="predicted"/>